<proteinExistence type="predicted"/>
<gene>
    <name evidence="1" type="ORF">DARMORV10_C09P58530.1</name>
</gene>
<organism evidence="1">
    <name type="scientific">Brassica napus</name>
    <name type="common">Rape</name>
    <dbReference type="NCBI Taxonomy" id="3708"/>
    <lineage>
        <taxon>Eukaryota</taxon>
        <taxon>Viridiplantae</taxon>
        <taxon>Streptophyta</taxon>
        <taxon>Embryophyta</taxon>
        <taxon>Tracheophyta</taxon>
        <taxon>Spermatophyta</taxon>
        <taxon>Magnoliopsida</taxon>
        <taxon>eudicotyledons</taxon>
        <taxon>Gunneridae</taxon>
        <taxon>Pentapetalae</taxon>
        <taxon>rosids</taxon>
        <taxon>malvids</taxon>
        <taxon>Brassicales</taxon>
        <taxon>Brassicaceae</taxon>
        <taxon>Brassiceae</taxon>
        <taxon>Brassica</taxon>
    </lineage>
</organism>
<dbReference type="AlphaFoldDB" id="A0A816JGS5"/>
<evidence type="ECO:0000313" key="1">
    <source>
        <dbReference type="EMBL" id="CAF1780240.1"/>
    </source>
</evidence>
<dbReference type="Proteomes" id="UP001295469">
    <property type="component" value="Chromosome C09"/>
</dbReference>
<reference evidence="1" key="1">
    <citation type="submission" date="2021-01" db="EMBL/GenBank/DDBJ databases">
        <authorList>
            <consortium name="Genoscope - CEA"/>
            <person name="William W."/>
        </authorList>
    </citation>
    <scope>NUCLEOTIDE SEQUENCE</scope>
</reference>
<name>A0A816JGS5_BRANA</name>
<protein>
    <submittedName>
        <fullName evidence="1">(rape) hypothetical protein</fullName>
    </submittedName>
</protein>
<dbReference type="EMBL" id="HG994373">
    <property type="protein sequence ID" value="CAF1780240.1"/>
    <property type="molecule type" value="Genomic_DNA"/>
</dbReference>
<accession>A0A816JGS5</accession>
<sequence length="84" mass="9401">MAESPVDAAAVNTDTMRLELEKTMTDILDDGGSQVHTVQSDPHRSGPKLAHRFLSEHYEDVQRAIISRGHIRHKLSHIDSWNGS</sequence>